<evidence type="ECO:0000313" key="3">
    <source>
        <dbReference type="EMBL" id="KAG2311587.1"/>
    </source>
</evidence>
<feature type="domain" description="DYW" evidence="2">
    <location>
        <begin position="123"/>
        <end position="159"/>
    </location>
</feature>
<proteinExistence type="inferred from homology"/>
<accession>A0A8X8AU15</accession>
<comment type="similarity">
    <text evidence="1">Belongs to the PPR family. PCMP-H subfamily.</text>
</comment>
<dbReference type="InterPro" id="IPR032867">
    <property type="entry name" value="DYW_dom"/>
</dbReference>
<dbReference type="Proteomes" id="UP000886595">
    <property type="component" value="Unassembled WGS sequence"/>
</dbReference>
<gene>
    <name evidence="3" type="ORF">Bca52824_023144</name>
</gene>
<sequence length="159" mass="18130">MVPTEMLDSCIAQKKTTFEPFFLVVRCGQVTEGQKHFNMMNQRLSIIHVGRDGCGEENNDGEKDKEETGGEEGACIRGRRLVSQVSSNVMDKKWAMVKVDEEGERETEMRLKQPEASGGFWVDCHSGIKFITAGREIIVRDNLRFHCYKDGKFPCGDYW</sequence>
<evidence type="ECO:0000313" key="4">
    <source>
        <dbReference type="Proteomes" id="UP000886595"/>
    </source>
</evidence>
<evidence type="ECO:0000259" key="2">
    <source>
        <dbReference type="Pfam" id="PF14432"/>
    </source>
</evidence>
<keyword evidence="4" id="KW-1185">Reference proteome</keyword>
<evidence type="ECO:0000256" key="1">
    <source>
        <dbReference type="ARBA" id="ARBA00006643"/>
    </source>
</evidence>
<name>A0A8X8AU15_BRACI</name>
<organism evidence="3 4">
    <name type="scientific">Brassica carinata</name>
    <name type="common">Ethiopian mustard</name>
    <name type="synonym">Abyssinian cabbage</name>
    <dbReference type="NCBI Taxonomy" id="52824"/>
    <lineage>
        <taxon>Eukaryota</taxon>
        <taxon>Viridiplantae</taxon>
        <taxon>Streptophyta</taxon>
        <taxon>Embryophyta</taxon>
        <taxon>Tracheophyta</taxon>
        <taxon>Spermatophyta</taxon>
        <taxon>Magnoliopsida</taxon>
        <taxon>eudicotyledons</taxon>
        <taxon>Gunneridae</taxon>
        <taxon>Pentapetalae</taxon>
        <taxon>rosids</taxon>
        <taxon>malvids</taxon>
        <taxon>Brassicales</taxon>
        <taxon>Brassicaceae</taxon>
        <taxon>Brassiceae</taxon>
        <taxon>Brassica</taxon>
    </lineage>
</organism>
<dbReference type="EMBL" id="JAAMPC010000005">
    <property type="protein sequence ID" value="KAG2311587.1"/>
    <property type="molecule type" value="Genomic_DNA"/>
</dbReference>
<reference evidence="3 4" key="1">
    <citation type="submission" date="2020-02" db="EMBL/GenBank/DDBJ databases">
        <authorList>
            <person name="Ma Q."/>
            <person name="Huang Y."/>
            <person name="Song X."/>
            <person name="Pei D."/>
        </authorList>
    </citation>
    <scope>NUCLEOTIDE SEQUENCE [LARGE SCALE GENOMIC DNA]</scope>
    <source>
        <strain evidence="3">Sxm20200214</strain>
        <tissue evidence="3">Leaf</tissue>
    </source>
</reference>
<comment type="caution">
    <text evidence="3">The sequence shown here is derived from an EMBL/GenBank/DDBJ whole genome shotgun (WGS) entry which is preliminary data.</text>
</comment>
<dbReference type="AlphaFoldDB" id="A0A8X8AU15"/>
<dbReference type="GO" id="GO:0008270">
    <property type="term" value="F:zinc ion binding"/>
    <property type="evidence" value="ECO:0007669"/>
    <property type="project" value="InterPro"/>
</dbReference>
<protein>
    <recommendedName>
        <fullName evidence="2">DYW domain-containing protein</fullName>
    </recommendedName>
</protein>
<dbReference type="Pfam" id="PF14432">
    <property type="entry name" value="DYW_deaminase"/>
    <property type="match status" value="1"/>
</dbReference>